<dbReference type="Proteomes" id="UP001055111">
    <property type="component" value="Unassembled WGS sequence"/>
</dbReference>
<accession>A0AA37MGX0</accession>
<evidence type="ECO:0000256" key="1">
    <source>
        <dbReference type="SAM" id="MobiDB-lite"/>
    </source>
</evidence>
<gene>
    <name evidence="2" type="ORF">CBA19CS42_07525</name>
</gene>
<reference evidence="2" key="1">
    <citation type="submission" date="2022-09" db="EMBL/GenBank/DDBJ databases">
        <title>Isolation and characterization of 3-chlorobenzoate degrading bacteria from soils in Shizuoka.</title>
        <authorList>
            <person name="Ifat A."/>
            <person name="Ogawa N."/>
            <person name="Kimbara K."/>
            <person name="Moriuchi R."/>
            <person name="Dohra H."/>
            <person name="Shintani M."/>
        </authorList>
    </citation>
    <scope>NUCLEOTIDE SEQUENCE</scope>
    <source>
        <strain evidence="2">19CS4-2</strain>
    </source>
</reference>
<sequence length="32" mass="3193">MVAPVPASLAEVMAGNDGHPSRPCASNIEEAA</sequence>
<protein>
    <submittedName>
        <fullName evidence="2">Uncharacterized protein</fullName>
    </submittedName>
</protein>
<name>A0AA37MGX0_9BURK</name>
<proteinExistence type="predicted"/>
<comment type="caution">
    <text evidence="2">The sequence shown here is derived from an EMBL/GenBank/DDBJ whole genome shotgun (WGS) entry which is preliminary data.</text>
</comment>
<organism evidence="2 3">
    <name type="scientific">Caballeronia novacaledonica</name>
    <dbReference type="NCBI Taxonomy" id="1544861"/>
    <lineage>
        <taxon>Bacteria</taxon>
        <taxon>Pseudomonadati</taxon>
        <taxon>Pseudomonadota</taxon>
        <taxon>Betaproteobacteria</taxon>
        <taxon>Burkholderiales</taxon>
        <taxon>Burkholderiaceae</taxon>
        <taxon>Caballeronia</taxon>
    </lineage>
</organism>
<dbReference type="AlphaFoldDB" id="A0AA37MGX0"/>
<evidence type="ECO:0000313" key="3">
    <source>
        <dbReference type="Proteomes" id="UP001055111"/>
    </source>
</evidence>
<evidence type="ECO:0000313" key="2">
    <source>
        <dbReference type="EMBL" id="GJH24343.1"/>
    </source>
</evidence>
<dbReference type="EMBL" id="BPUS01000002">
    <property type="protein sequence ID" value="GJH24343.1"/>
    <property type="molecule type" value="Genomic_DNA"/>
</dbReference>
<feature type="region of interest" description="Disordered" evidence="1">
    <location>
        <begin position="1"/>
        <end position="32"/>
    </location>
</feature>